<proteinExistence type="predicted"/>
<dbReference type="EMBL" id="MPUH01000249">
    <property type="protein sequence ID" value="OMJ85067.1"/>
    <property type="molecule type" value="Genomic_DNA"/>
</dbReference>
<accession>A0A1R2C7T3</accession>
<dbReference type="Proteomes" id="UP000187209">
    <property type="component" value="Unassembled WGS sequence"/>
</dbReference>
<evidence type="ECO:0000313" key="1">
    <source>
        <dbReference type="EMBL" id="OMJ85067.1"/>
    </source>
</evidence>
<sequence>MSIYSGFATRSLETSYNKCLGEILYLCQSHLLVYLQKGKKHIDSSDKSSFLRNFIRLFNNLKTLEQQKHLKPMFSVYCTELADFLKQCNEYSYDLPTIQDSTMQSTFSNDLDFQILNDGLAYDDTRVQRFTPSRLETVLEKPRSKHFSREKTHKMIHSKNSPPDMHMLKFKPVFKKNKNSLNQIIYNQNRALNRIHNEISFL</sequence>
<protein>
    <submittedName>
        <fullName evidence="1">Uncharacterized protein</fullName>
    </submittedName>
</protein>
<evidence type="ECO:0000313" key="2">
    <source>
        <dbReference type="Proteomes" id="UP000187209"/>
    </source>
</evidence>
<reference evidence="1 2" key="1">
    <citation type="submission" date="2016-11" db="EMBL/GenBank/DDBJ databases">
        <title>The macronuclear genome of Stentor coeruleus: a giant cell with tiny introns.</title>
        <authorList>
            <person name="Slabodnick M."/>
            <person name="Ruby J.G."/>
            <person name="Reiff S.B."/>
            <person name="Swart E.C."/>
            <person name="Gosai S."/>
            <person name="Prabakaran S."/>
            <person name="Witkowska E."/>
            <person name="Larue G.E."/>
            <person name="Fisher S."/>
            <person name="Freeman R.M."/>
            <person name="Gunawardena J."/>
            <person name="Chu W."/>
            <person name="Stover N.A."/>
            <person name="Gregory B.D."/>
            <person name="Nowacki M."/>
            <person name="Derisi J."/>
            <person name="Roy S.W."/>
            <person name="Marshall W.F."/>
            <person name="Sood P."/>
        </authorList>
    </citation>
    <scope>NUCLEOTIDE SEQUENCE [LARGE SCALE GENOMIC DNA]</scope>
    <source>
        <strain evidence="1">WM001</strain>
    </source>
</reference>
<comment type="caution">
    <text evidence="1">The sequence shown here is derived from an EMBL/GenBank/DDBJ whole genome shotgun (WGS) entry which is preliminary data.</text>
</comment>
<gene>
    <name evidence="1" type="ORF">SteCoe_13723</name>
</gene>
<name>A0A1R2C7T3_9CILI</name>
<dbReference type="OrthoDB" id="290239at2759"/>
<keyword evidence="2" id="KW-1185">Reference proteome</keyword>
<organism evidence="1 2">
    <name type="scientific">Stentor coeruleus</name>
    <dbReference type="NCBI Taxonomy" id="5963"/>
    <lineage>
        <taxon>Eukaryota</taxon>
        <taxon>Sar</taxon>
        <taxon>Alveolata</taxon>
        <taxon>Ciliophora</taxon>
        <taxon>Postciliodesmatophora</taxon>
        <taxon>Heterotrichea</taxon>
        <taxon>Heterotrichida</taxon>
        <taxon>Stentoridae</taxon>
        <taxon>Stentor</taxon>
    </lineage>
</organism>
<dbReference type="AlphaFoldDB" id="A0A1R2C7T3"/>